<dbReference type="AlphaFoldDB" id="A0A2N9L3S7"/>
<evidence type="ECO:0000313" key="2">
    <source>
        <dbReference type="Proteomes" id="UP000239735"/>
    </source>
</evidence>
<reference evidence="2" key="1">
    <citation type="submission" date="2018-02" db="EMBL/GenBank/DDBJ databases">
        <authorList>
            <person name="Hausmann B."/>
        </authorList>
    </citation>
    <scope>NUCLEOTIDE SEQUENCE [LARGE SCALE GENOMIC DNA]</scope>
    <source>
        <strain evidence="2">Peat soil MAG SbA5</strain>
    </source>
</reference>
<organism evidence="1 2">
    <name type="scientific">Candidatus Sulfuritelmatomonas gaucii</name>
    <dbReference type="NCBI Taxonomy" id="2043161"/>
    <lineage>
        <taxon>Bacteria</taxon>
        <taxon>Pseudomonadati</taxon>
        <taxon>Acidobacteriota</taxon>
        <taxon>Terriglobia</taxon>
        <taxon>Terriglobales</taxon>
        <taxon>Acidobacteriaceae</taxon>
        <taxon>Candidatus Sulfuritelmatomonas</taxon>
    </lineage>
</organism>
<evidence type="ECO:0000313" key="1">
    <source>
        <dbReference type="EMBL" id="SPE17879.1"/>
    </source>
</evidence>
<proteinExistence type="predicted"/>
<protein>
    <submittedName>
        <fullName evidence="1">Uncharacterized protein</fullName>
    </submittedName>
</protein>
<sequence>MKSALFLSVANHRFRIVQWTIRTDELRAYLASWGMYRGSTFSLQRAYTVHLGVGWVARKPF</sequence>
<dbReference type="Proteomes" id="UP000239735">
    <property type="component" value="Unassembled WGS sequence"/>
</dbReference>
<gene>
    <name evidence="1" type="ORF">SBA5_1140011</name>
</gene>
<accession>A0A2N9L3S7</accession>
<name>A0A2N9L3S7_9BACT</name>
<dbReference type="EMBL" id="OKRB01000018">
    <property type="protein sequence ID" value="SPE17879.1"/>
    <property type="molecule type" value="Genomic_DNA"/>
</dbReference>